<gene>
    <name evidence="1" type="ORF">BXYJ_LOCUS8985</name>
</gene>
<dbReference type="Proteomes" id="UP000659654">
    <property type="component" value="Unassembled WGS sequence"/>
</dbReference>
<evidence type="ECO:0000313" key="2">
    <source>
        <dbReference type="Proteomes" id="UP000659654"/>
    </source>
</evidence>
<keyword evidence="2" id="KW-1185">Reference proteome</keyword>
<comment type="caution">
    <text evidence="1">The sequence shown here is derived from an EMBL/GenBank/DDBJ whole genome shotgun (WGS) entry which is preliminary data.</text>
</comment>
<proteinExistence type="predicted"/>
<accession>A0A7I8WT18</accession>
<reference evidence="1" key="1">
    <citation type="submission" date="2020-09" db="EMBL/GenBank/DDBJ databases">
        <authorList>
            <person name="Kikuchi T."/>
        </authorList>
    </citation>
    <scope>NUCLEOTIDE SEQUENCE</scope>
    <source>
        <strain evidence="1">Ka4C1</strain>
    </source>
</reference>
<protein>
    <submittedName>
        <fullName evidence="1">(pine wood nematode) hypothetical protein</fullName>
    </submittedName>
</protein>
<dbReference type="Proteomes" id="UP000582659">
    <property type="component" value="Unassembled WGS sequence"/>
</dbReference>
<dbReference type="EMBL" id="CAJFDI010000004">
    <property type="protein sequence ID" value="CAD5226318.1"/>
    <property type="molecule type" value="Genomic_DNA"/>
</dbReference>
<dbReference type="AlphaFoldDB" id="A0A7I8WT18"/>
<sequence>MFGQLVNLVIIYMLDENPNISQHNGRKVRGQQLSTVANNLPGGQKYMSGSISQVDVIRTGCVETTKS</sequence>
<name>A0A7I8WT18_BURXY</name>
<dbReference type="EMBL" id="CAJFCV020000004">
    <property type="protein sequence ID" value="CAG9115735.1"/>
    <property type="molecule type" value="Genomic_DNA"/>
</dbReference>
<organism evidence="1 2">
    <name type="scientific">Bursaphelenchus xylophilus</name>
    <name type="common">Pinewood nematode worm</name>
    <name type="synonym">Aphelenchoides xylophilus</name>
    <dbReference type="NCBI Taxonomy" id="6326"/>
    <lineage>
        <taxon>Eukaryota</taxon>
        <taxon>Metazoa</taxon>
        <taxon>Ecdysozoa</taxon>
        <taxon>Nematoda</taxon>
        <taxon>Chromadorea</taxon>
        <taxon>Rhabditida</taxon>
        <taxon>Tylenchina</taxon>
        <taxon>Tylenchomorpha</taxon>
        <taxon>Aphelenchoidea</taxon>
        <taxon>Aphelenchoididae</taxon>
        <taxon>Bursaphelenchus</taxon>
    </lineage>
</organism>
<evidence type="ECO:0000313" key="1">
    <source>
        <dbReference type="EMBL" id="CAD5226318.1"/>
    </source>
</evidence>